<evidence type="ECO:0000313" key="5">
    <source>
        <dbReference type="Proteomes" id="UP000075714"/>
    </source>
</evidence>
<feature type="region of interest" description="Disordered" evidence="3">
    <location>
        <begin position="1"/>
        <end position="31"/>
    </location>
</feature>
<dbReference type="GO" id="GO:0042393">
    <property type="term" value="F:histone binding"/>
    <property type="evidence" value="ECO:0007669"/>
    <property type="project" value="TreeGrafter"/>
</dbReference>
<dbReference type="GO" id="GO:0006334">
    <property type="term" value="P:nucleosome assembly"/>
    <property type="evidence" value="ECO:0007669"/>
    <property type="project" value="TreeGrafter"/>
</dbReference>
<evidence type="ECO:0000256" key="3">
    <source>
        <dbReference type="SAM" id="MobiDB-lite"/>
    </source>
</evidence>
<feature type="compositionally biased region" description="Acidic residues" evidence="3">
    <location>
        <begin position="21"/>
        <end position="31"/>
    </location>
</feature>
<organism evidence="4 5">
    <name type="scientific">Gonium pectorale</name>
    <name type="common">Green alga</name>
    <dbReference type="NCBI Taxonomy" id="33097"/>
    <lineage>
        <taxon>Eukaryota</taxon>
        <taxon>Viridiplantae</taxon>
        <taxon>Chlorophyta</taxon>
        <taxon>core chlorophytes</taxon>
        <taxon>Chlorophyceae</taxon>
        <taxon>CS clade</taxon>
        <taxon>Chlamydomonadales</taxon>
        <taxon>Volvocaceae</taxon>
        <taxon>Gonium</taxon>
    </lineage>
</organism>
<evidence type="ECO:0000256" key="1">
    <source>
        <dbReference type="ARBA" id="ARBA00006461"/>
    </source>
</evidence>
<feature type="compositionally biased region" description="Basic and acidic residues" evidence="3">
    <location>
        <begin position="70"/>
        <end position="85"/>
    </location>
</feature>
<feature type="compositionally biased region" description="Basic residues" evidence="3">
    <location>
        <begin position="96"/>
        <end position="109"/>
    </location>
</feature>
<feature type="compositionally biased region" description="Basic and acidic residues" evidence="3">
    <location>
        <begin position="51"/>
        <end position="63"/>
    </location>
</feature>
<dbReference type="GO" id="GO:0006360">
    <property type="term" value="P:transcription by RNA polymerase I"/>
    <property type="evidence" value="ECO:0007669"/>
    <property type="project" value="TreeGrafter"/>
</dbReference>
<evidence type="ECO:0000256" key="2">
    <source>
        <dbReference type="ARBA" id="ARBA00023054"/>
    </source>
</evidence>
<dbReference type="AlphaFoldDB" id="A0A150GJQ2"/>
<dbReference type="GO" id="GO:0005730">
    <property type="term" value="C:nucleolus"/>
    <property type="evidence" value="ECO:0007669"/>
    <property type="project" value="TreeGrafter"/>
</dbReference>
<keyword evidence="2" id="KW-0175">Coiled coil</keyword>
<reference evidence="5" key="1">
    <citation type="journal article" date="2016" name="Nat. Commun.">
        <title>The Gonium pectorale genome demonstrates co-option of cell cycle regulation during the evolution of multicellularity.</title>
        <authorList>
            <person name="Hanschen E.R."/>
            <person name="Marriage T.N."/>
            <person name="Ferris P.J."/>
            <person name="Hamaji T."/>
            <person name="Toyoda A."/>
            <person name="Fujiyama A."/>
            <person name="Neme R."/>
            <person name="Noguchi H."/>
            <person name="Minakuchi Y."/>
            <person name="Suzuki M."/>
            <person name="Kawai-Toyooka H."/>
            <person name="Smith D.R."/>
            <person name="Sparks H."/>
            <person name="Anderson J."/>
            <person name="Bakaric R."/>
            <person name="Luria V."/>
            <person name="Karger A."/>
            <person name="Kirschner M.W."/>
            <person name="Durand P.M."/>
            <person name="Michod R.E."/>
            <person name="Nozaki H."/>
            <person name="Olson B.J."/>
        </authorList>
    </citation>
    <scope>NUCLEOTIDE SEQUENCE [LARGE SCALE GENOMIC DNA]</scope>
    <source>
        <strain evidence="5">NIES-2863</strain>
    </source>
</reference>
<dbReference type="InterPro" id="IPR013256">
    <property type="entry name" value="Chromatin_SPT2"/>
</dbReference>
<accession>A0A150GJQ2</accession>
<protein>
    <recommendedName>
        <fullName evidence="6">Protein SPT2 homolog</fullName>
    </recommendedName>
</protein>
<dbReference type="Proteomes" id="UP000075714">
    <property type="component" value="Unassembled WGS sequence"/>
</dbReference>
<evidence type="ECO:0008006" key="6">
    <source>
        <dbReference type="Google" id="ProtNLM"/>
    </source>
</evidence>
<keyword evidence="5" id="KW-1185">Reference proteome</keyword>
<comment type="similarity">
    <text evidence="1">Belongs to the SPT2 family.</text>
</comment>
<dbReference type="STRING" id="33097.A0A150GJQ2"/>
<evidence type="ECO:0000313" key="4">
    <source>
        <dbReference type="EMBL" id="KXZ50048.1"/>
    </source>
</evidence>
<name>A0A150GJQ2_GONPE</name>
<dbReference type="Pfam" id="PF08243">
    <property type="entry name" value="SPT2"/>
    <property type="match status" value="1"/>
</dbReference>
<dbReference type="PANTHER" id="PTHR22691:SF8">
    <property type="entry name" value="PROTEIN SPT2 HOMOLOG"/>
    <property type="match status" value="1"/>
</dbReference>
<proteinExistence type="inferred from homology"/>
<dbReference type="GO" id="GO:0003677">
    <property type="term" value="F:DNA binding"/>
    <property type="evidence" value="ECO:0007669"/>
    <property type="project" value="TreeGrafter"/>
</dbReference>
<dbReference type="PANTHER" id="PTHR22691">
    <property type="entry name" value="YEAST SPT2-RELATED"/>
    <property type="match status" value="1"/>
</dbReference>
<feature type="region of interest" description="Disordered" evidence="3">
    <location>
        <begin position="46"/>
        <end position="109"/>
    </location>
</feature>
<dbReference type="SMART" id="SM00784">
    <property type="entry name" value="SPT2"/>
    <property type="match status" value="1"/>
</dbReference>
<dbReference type="OrthoDB" id="6259853at2759"/>
<comment type="caution">
    <text evidence="4">The sequence shown here is derived from an EMBL/GenBank/DDBJ whole genome shotgun (WGS) entry which is preliminary data.</text>
</comment>
<sequence length="109" mass="13298">MQRRPGSGPGAGPPRRRRDEDEYEDDFVVDDDEGEEDWRKFLRRTTGYDPSRYRDDPFDDRTMEASWRQVEAEEKRSERMGRMEDELAEEEEERRRKEKLRKIKKQRTG</sequence>
<dbReference type="EMBL" id="LSYV01000019">
    <property type="protein sequence ID" value="KXZ50048.1"/>
    <property type="molecule type" value="Genomic_DNA"/>
</dbReference>
<gene>
    <name evidence="4" type="ORF">GPECTOR_18g29</name>
</gene>